<name>A0AAW0KQM9_QUESU</name>
<sequence>MRLEFRGSFHCVDENKEVCCKWGLSIAFLSLDSVLLFYACGKQKTRRNFSAVKGSFSRPFLFPFLFGNLERSIQIALFHHRLPDSSSFSPIFEVQLRSSIILTEALYSAQEAIDDPRKPRPIAELLPTQAPVLSLSFSLFLNLHLGFVYVVVDLKGLHSYSPS</sequence>
<keyword evidence="2" id="KW-1185">Reference proteome</keyword>
<dbReference type="EMBL" id="PKMF04000244">
    <property type="protein sequence ID" value="KAK7841285.1"/>
    <property type="molecule type" value="Genomic_DNA"/>
</dbReference>
<protein>
    <submittedName>
        <fullName evidence="1">Uncharacterized protein</fullName>
    </submittedName>
</protein>
<comment type="caution">
    <text evidence="1">The sequence shown here is derived from an EMBL/GenBank/DDBJ whole genome shotgun (WGS) entry which is preliminary data.</text>
</comment>
<evidence type="ECO:0000313" key="2">
    <source>
        <dbReference type="Proteomes" id="UP000237347"/>
    </source>
</evidence>
<dbReference type="AlphaFoldDB" id="A0AAW0KQM9"/>
<proteinExistence type="predicted"/>
<dbReference type="Proteomes" id="UP000237347">
    <property type="component" value="Unassembled WGS sequence"/>
</dbReference>
<reference evidence="1 2" key="1">
    <citation type="journal article" date="2018" name="Sci. Data">
        <title>The draft genome sequence of cork oak.</title>
        <authorList>
            <person name="Ramos A.M."/>
            <person name="Usie A."/>
            <person name="Barbosa P."/>
            <person name="Barros P.M."/>
            <person name="Capote T."/>
            <person name="Chaves I."/>
            <person name="Simoes F."/>
            <person name="Abreu I."/>
            <person name="Carrasquinho I."/>
            <person name="Faro C."/>
            <person name="Guimaraes J.B."/>
            <person name="Mendonca D."/>
            <person name="Nobrega F."/>
            <person name="Rodrigues L."/>
            <person name="Saibo N.J.M."/>
            <person name="Varela M.C."/>
            <person name="Egas C."/>
            <person name="Matos J."/>
            <person name="Miguel C.M."/>
            <person name="Oliveira M.M."/>
            <person name="Ricardo C.P."/>
            <person name="Goncalves S."/>
        </authorList>
    </citation>
    <scope>NUCLEOTIDE SEQUENCE [LARGE SCALE GENOMIC DNA]</scope>
    <source>
        <strain evidence="2">cv. HL8</strain>
    </source>
</reference>
<gene>
    <name evidence="1" type="ORF">CFP56_015590</name>
</gene>
<evidence type="ECO:0000313" key="1">
    <source>
        <dbReference type="EMBL" id="KAK7841285.1"/>
    </source>
</evidence>
<accession>A0AAW0KQM9</accession>
<organism evidence="1 2">
    <name type="scientific">Quercus suber</name>
    <name type="common">Cork oak</name>
    <dbReference type="NCBI Taxonomy" id="58331"/>
    <lineage>
        <taxon>Eukaryota</taxon>
        <taxon>Viridiplantae</taxon>
        <taxon>Streptophyta</taxon>
        <taxon>Embryophyta</taxon>
        <taxon>Tracheophyta</taxon>
        <taxon>Spermatophyta</taxon>
        <taxon>Magnoliopsida</taxon>
        <taxon>eudicotyledons</taxon>
        <taxon>Gunneridae</taxon>
        <taxon>Pentapetalae</taxon>
        <taxon>rosids</taxon>
        <taxon>fabids</taxon>
        <taxon>Fagales</taxon>
        <taxon>Fagaceae</taxon>
        <taxon>Quercus</taxon>
    </lineage>
</organism>